<accession>A0A0P7AB25</accession>
<protein>
    <submittedName>
        <fullName evidence="2">Uncharacterized protein</fullName>
    </submittedName>
</protein>
<feature type="region of interest" description="Disordered" evidence="1">
    <location>
        <begin position="246"/>
        <end position="269"/>
    </location>
</feature>
<evidence type="ECO:0000313" key="3">
    <source>
        <dbReference type="Proteomes" id="UP000050424"/>
    </source>
</evidence>
<dbReference type="AlphaFoldDB" id="A0A0P7AB25"/>
<reference evidence="2 3" key="1">
    <citation type="submission" date="2015-09" db="EMBL/GenBank/DDBJ databases">
        <title>Draft genome of a European isolate of the apple canker pathogen Neonectria ditissima.</title>
        <authorList>
            <person name="Gomez-Cortecero A."/>
            <person name="Harrison R.J."/>
            <person name="Armitage A.D."/>
        </authorList>
    </citation>
    <scope>NUCLEOTIDE SEQUENCE [LARGE SCALE GENOMIC DNA]</scope>
    <source>
        <strain evidence="2 3">R09/05</strain>
    </source>
</reference>
<dbReference type="Proteomes" id="UP000050424">
    <property type="component" value="Unassembled WGS sequence"/>
</dbReference>
<dbReference type="EMBL" id="LKCW01000370">
    <property type="protein sequence ID" value="KPM34249.1"/>
    <property type="molecule type" value="Genomic_DNA"/>
</dbReference>
<evidence type="ECO:0000256" key="1">
    <source>
        <dbReference type="SAM" id="MobiDB-lite"/>
    </source>
</evidence>
<name>A0A0P7AB25_9HYPO</name>
<gene>
    <name evidence="2" type="ORF">AK830_g12321</name>
</gene>
<keyword evidence="3" id="KW-1185">Reference proteome</keyword>
<sequence>MALRFHTGQPWRTLHCILAGDVLDAYAGCQHILQPPAYDLPEESWICPSGLAIDGLCLQPPRTVLHDLPTPSGLATFIAPPNQRNLLHVLETRLVHPWFQRPVELSAVNKSPCCLAVATVPPNSRSIVCVGSFAISLEPRPRYVPSDARPRPPSAITSHHTDSRLPSSSIFIIFQSSVFRFIQSFHRGNRQPALVTNTLADYAGNAGLDAPPTADLPTSSTRARIISHAAENPILTPNLSFSGPNQLRHQRQHNANPVTATPRHASNQLSQTAARHDLRLGTVHPGRCSQDNLGPFTLGILEEAGER</sequence>
<evidence type="ECO:0000313" key="2">
    <source>
        <dbReference type="EMBL" id="KPM34249.1"/>
    </source>
</evidence>
<organism evidence="2 3">
    <name type="scientific">Neonectria ditissima</name>
    <dbReference type="NCBI Taxonomy" id="78410"/>
    <lineage>
        <taxon>Eukaryota</taxon>
        <taxon>Fungi</taxon>
        <taxon>Dikarya</taxon>
        <taxon>Ascomycota</taxon>
        <taxon>Pezizomycotina</taxon>
        <taxon>Sordariomycetes</taxon>
        <taxon>Hypocreomycetidae</taxon>
        <taxon>Hypocreales</taxon>
        <taxon>Nectriaceae</taxon>
        <taxon>Neonectria</taxon>
    </lineage>
</organism>
<feature type="region of interest" description="Disordered" evidence="1">
    <location>
        <begin position="142"/>
        <end position="162"/>
    </location>
</feature>
<proteinExistence type="predicted"/>
<comment type="caution">
    <text evidence="2">The sequence shown here is derived from an EMBL/GenBank/DDBJ whole genome shotgun (WGS) entry which is preliminary data.</text>
</comment>